<protein>
    <submittedName>
        <fullName evidence="3">Uncharacterized protein</fullName>
    </submittedName>
</protein>
<dbReference type="RefSeq" id="WP_358356859.1">
    <property type="nucleotide sequence ID" value="NZ_JBEZFP010000062.1"/>
</dbReference>
<evidence type="ECO:0000256" key="1">
    <source>
        <dbReference type="SAM" id="MobiDB-lite"/>
    </source>
</evidence>
<evidence type="ECO:0000313" key="3">
    <source>
        <dbReference type="EMBL" id="MEU8136385.1"/>
    </source>
</evidence>
<feature type="compositionally biased region" description="Low complexity" evidence="1">
    <location>
        <begin position="96"/>
        <end position="111"/>
    </location>
</feature>
<keyword evidence="2" id="KW-1133">Transmembrane helix</keyword>
<dbReference type="EMBL" id="JBEZFP010000062">
    <property type="protein sequence ID" value="MEU8136385.1"/>
    <property type="molecule type" value="Genomic_DNA"/>
</dbReference>
<evidence type="ECO:0000256" key="2">
    <source>
        <dbReference type="SAM" id="Phobius"/>
    </source>
</evidence>
<proteinExistence type="predicted"/>
<keyword evidence="2" id="KW-0812">Transmembrane</keyword>
<evidence type="ECO:0000313" key="4">
    <source>
        <dbReference type="Proteomes" id="UP001551482"/>
    </source>
</evidence>
<keyword evidence="2" id="KW-0472">Membrane</keyword>
<feature type="region of interest" description="Disordered" evidence="1">
    <location>
        <begin position="68"/>
        <end position="119"/>
    </location>
</feature>
<feature type="transmembrane region" description="Helical" evidence="2">
    <location>
        <begin position="44"/>
        <end position="65"/>
    </location>
</feature>
<name>A0ABV3DKV0_9ACTN</name>
<sequence length="516" mass="53169">MNPETEGRLAAALSERADEMPFGDAPLAAIRRESARLDRRRRRLVTAGAACVAATVVAAGAVAALSDTDGQAPAKPLPYPSDLAPRPAPGPLTPSPGATAPPDVPTAAPTAAFPPAPDPAIGALDADAVRSAMRWPTRGSLRGDPAVLDAARARLIADSATGKGVLRSPDDAAWLDVTVWYAADTPAGRIVVVGATVNRPGASAGADIVVWAGPTGTPIADLRIVGNVVESLDADMTLSRLIETPGGWWLFAMSAPGADAAKVSWHPQFDNRGPAPRTWVDVGADDGVVLTPAPGRAVAARIALLRGGTVAEQPVIEDSHDLDDPSFLPPGPTPDSAPVIEWLAARLALPLGVSARDLAVNEVAYGRGTNGHANTLLTVRLPSGAVLVALVADRPVPDGPPLRSLMVAVAPGAVAAGDEAGGSTDTMVRDRVWTWIKEDRVTVAAPSAPDTEVRLNQPGSPPRLGTLDADGFADLPVRPDLPVAGVTVEVAQAKDIWRPSVTPSAKTHTDPFNLRD</sequence>
<accession>A0ABV3DKV0</accession>
<gene>
    <name evidence="3" type="ORF">AB0C36_23105</name>
</gene>
<comment type="caution">
    <text evidence="3">The sequence shown here is derived from an EMBL/GenBank/DDBJ whole genome shotgun (WGS) entry which is preliminary data.</text>
</comment>
<keyword evidence="4" id="KW-1185">Reference proteome</keyword>
<organism evidence="3 4">
    <name type="scientific">Streptodolium elevatio</name>
    <dbReference type="NCBI Taxonomy" id="3157996"/>
    <lineage>
        <taxon>Bacteria</taxon>
        <taxon>Bacillati</taxon>
        <taxon>Actinomycetota</taxon>
        <taxon>Actinomycetes</taxon>
        <taxon>Kitasatosporales</taxon>
        <taxon>Streptomycetaceae</taxon>
        <taxon>Streptodolium</taxon>
    </lineage>
</organism>
<dbReference type="Proteomes" id="UP001551482">
    <property type="component" value="Unassembled WGS sequence"/>
</dbReference>
<reference evidence="3 4" key="1">
    <citation type="submission" date="2024-06" db="EMBL/GenBank/DDBJ databases">
        <title>The Natural Products Discovery Center: Release of the First 8490 Sequenced Strains for Exploring Actinobacteria Biosynthetic Diversity.</title>
        <authorList>
            <person name="Kalkreuter E."/>
            <person name="Kautsar S.A."/>
            <person name="Yang D."/>
            <person name="Bader C.D."/>
            <person name="Teijaro C.N."/>
            <person name="Fluegel L."/>
            <person name="Davis C.M."/>
            <person name="Simpson J.R."/>
            <person name="Lauterbach L."/>
            <person name="Steele A.D."/>
            <person name="Gui C."/>
            <person name="Meng S."/>
            <person name="Li G."/>
            <person name="Viehrig K."/>
            <person name="Ye F."/>
            <person name="Su P."/>
            <person name="Kiefer A.F."/>
            <person name="Nichols A."/>
            <person name="Cepeda A.J."/>
            <person name="Yan W."/>
            <person name="Fan B."/>
            <person name="Jiang Y."/>
            <person name="Adhikari A."/>
            <person name="Zheng C.-J."/>
            <person name="Schuster L."/>
            <person name="Cowan T.M."/>
            <person name="Smanski M.J."/>
            <person name="Chevrette M.G."/>
            <person name="De Carvalho L.P.S."/>
            <person name="Shen B."/>
        </authorList>
    </citation>
    <scope>NUCLEOTIDE SEQUENCE [LARGE SCALE GENOMIC DNA]</scope>
    <source>
        <strain evidence="3 4">NPDC048946</strain>
    </source>
</reference>